<feature type="binding site" evidence="3">
    <location>
        <begin position="12"/>
        <end position="17"/>
    </location>
    <ligand>
        <name>substrate</name>
    </ligand>
</feature>
<accession>A0A7T4N0S9</accession>
<feature type="binding site" evidence="3">
    <location>
        <position position="130"/>
    </location>
    <ligand>
        <name>substrate</name>
    </ligand>
</feature>
<protein>
    <submittedName>
        <fullName evidence="4">Gamma-glutamylcyclotransferase</fullName>
    </submittedName>
</protein>
<dbReference type="CDD" id="cd06661">
    <property type="entry name" value="GGCT_like"/>
    <property type="match status" value="1"/>
</dbReference>
<dbReference type="InterPro" id="IPR036568">
    <property type="entry name" value="GGCT-like_sf"/>
</dbReference>
<dbReference type="GO" id="GO:0016740">
    <property type="term" value="F:transferase activity"/>
    <property type="evidence" value="ECO:0007669"/>
    <property type="project" value="UniProtKB-KW"/>
</dbReference>
<dbReference type="EMBL" id="CP066075">
    <property type="protein sequence ID" value="QQC63127.1"/>
    <property type="molecule type" value="Genomic_DNA"/>
</dbReference>
<evidence type="ECO:0000313" key="5">
    <source>
        <dbReference type="Proteomes" id="UP000595610"/>
    </source>
</evidence>
<evidence type="ECO:0000256" key="1">
    <source>
        <dbReference type="ARBA" id="ARBA00023239"/>
    </source>
</evidence>
<feature type="active site" description="Proton acceptor" evidence="2">
    <location>
        <position position="90"/>
    </location>
</feature>
<gene>
    <name evidence="4" type="ORF">I6I06_12500</name>
</gene>
<name>A0A7T4N0S9_9BURK</name>
<dbReference type="SUPFAM" id="SSF110857">
    <property type="entry name" value="Gamma-glutamyl cyclotransferase-like"/>
    <property type="match status" value="1"/>
</dbReference>
<dbReference type="AlphaFoldDB" id="A0A7T4N0S9"/>
<evidence type="ECO:0000313" key="4">
    <source>
        <dbReference type="EMBL" id="QQC63127.1"/>
    </source>
</evidence>
<evidence type="ECO:0000256" key="3">
    <source>
        <dbReference type="PIRSR" id="PIRSR617939-2"/>
    </source>
</evidence>
<dbReference type="InterPro" id="IPR013024">
    <property type="entry name" value="GGCT-like"/>
</dbReference>
<reference evidence="4 5" key="1">
    <citation type="submission" date="2020-12" db="EMBL/GenBank/DDBJ databases">
        <title>FDA dAtabase for Regulatory Grade micrObial Sequences (FDA-ARGOS): Supporting development and validation of Infectious Disease Dx tests.</title>
        <authorList>
            <person name="Nelson B."/>
            <person name="Plummer A."/>
            <person name="Tallon L."/>
            <person name="Sadzewicz L."/>
            <person name="Zhao X."/>
            <person name="Boylan J."/>
            <person name="Ott S."/>
            <person name="Bowen H."/>
            <person name="Vavikolanu K."/>
            <person name="Mehta A."/>
            <person name="Aluvathingal J."/>
            <person name="Nadendla S."/>
            <person name="Myers T."/>
            <person name="Yan Y."/>
            <person name="Sichtig H."/>
        </authorList>
    </citation>
    <scope>NUCLEOTIDE SEQUENCE [LARGE SCALE GENOMIC DNA]</scope>
    <source>
        <strain evidence="4 5">FDAARGOS_1049</strain>
    </source>
</reference>
<dbReference type="InterPro" id="IPR017939">
    <property type="entry name" value="G-Glutamylcylcotransferase"/>
</dbReference>
<keyword evidence="1" id="KW-0456">Lyase</keyword>
<dbReference type="KEGG" id="pgis:I6I06_12500"/>
<dbReference type="Gene3D" id="3.10.490.10">
    <property type="entry name" value="Gamma-glutamyl cyclotransferase-like"/>
    <property type="match status" value="1"/>
</dbReference>
<dbReference type="RefSeq" id="WP_042327023.1">
    <property type="nucleotide sequence ID" value="NZ_CP066075.1"/>
</dbReference>
<evidence type="ECO:0000256" key="2">
    <source>
        <dbReference type="PIRSR" id="PIRSR617939-1"/>
    </source>
</evidence>
<organism evidence="4 5">
    <name type="scientific">Paraburkholderia ginsengisoli</name>
    <dbReference type="NCBI Taxonomy" id="311231"/>
    <lineage>
        <taxon>Bacteria</taxon>
        <taxon>Pseudomonadati</taxon>
        <taxon>Pseudomonadota</taxon>
        <taxon>Betaproteobacteria</taxon>
        <taxon>Burkholderiales</taxon>
        <taxon>Burkholderiaceae</taxon>
        <taxon>Paraburkholderia</taxon>
    </lineage>
</organism>
<dbReference type="PANTHER" id="PTHR12935">
    <property type="entry name" value="GAMMA-GLUTAMYLCYCLOTRANSFERASE"/>
    <property type="match status" value="1"/>
</dbReference>
<keyword evidence="5" id="KW-1185">Reference proteome</keyword>
<dbReference type="Proteomes" id="UP000595610">
    <property type="component" value="Chromosome 1"/>
</dbReference>
<sequence length="173" mass="18708">MTLTTRPDHFLYFAYGSNMCVGRLSAPERAPSTAVICSAYVAGRRLTFDKTSKDGSAKCDCEYTGNATDRVYGVVFEIHGSDKAALDRAEGKGYGYDALDIEVTAPTGPAVMLTYIATNKKAGLRPYDWYKQHVLDGASAANLPGDYISMIAAVESIPDSDDVRSARENAIRC</sequence>
<dbReference type="PANTHER" id="PTHR12935:SF0">
    <property type="entry name" value="GAMMA-GLUTAMYLCYCLOTRANSFERASE"/>
    <property type="match status" value="1"/>
</dbReference>
<keyword evidence="4" id="KW-0808">Transferase</keyword>
<proteinExistence type="predicted"/>
<dbReference type="Pfam" id="PF13772">
    <property type="entry name" value="AIG2_2"/>
    <property type="match status" value="1"/>
</dbReference>
<dbReference type="GO" id="GO:0003839">
    <property type="term" value="F:gamma-glutamylcyclotransferase activity"/>
    <property type="evidence" value="ECO:0007669"/>
    <property type="project" value="InterPro"/>
</dbReference>